<dbReference type="InterPro" id="IPR050438">
    <property type="entry name" value="LMW_PTPase"/>
</dbReference>
<gene>
    <name evidence="7" type="ORF">IW967_07575</name>
</gene>
<dbReference type="PANTHER" id="PTHR11717">
    <property type="entry name" value="LOW MOLECULAR WEIGHT PROTEIN TYROSINE PHOSPHATASE"/>
    <property type="match status" value="1"/>
</dbReference>
<comment type="catalytic activity">
    <reaction evidence="5">
        <text>O-phospho-L-tyrosyl-[protein] + H2O = L-tyrosyl-[protein] + phosphate</text>
        <dbReference type="Rhea" id="RHEA:10684"/>
        <dbReference type="Rhea" id="RHEA-COMP:10136"/>
        <dbReference type="Rhea" id="RHEA-COMP:20101"/>
        <dbReference type="ChEBI" id="CHEBI:15377"/>
        <dbReference type="ChEBI" id="CHEBI:43474"/>
        <dbReference type="ChEBI" id="CHEBI:46858"/>
        <dbReference type="ChEBI" id="CHEBI:61978"/>
        <dbReference type="EC" id="3.1.3.48"/>
    </reaction>
</comment>
<dbReference type="CDD" id="cd16343">
    <property type="entry name" value="LMWPTP"/>
    <property type="match status" value="1"/>
</dbReference>
<evidence type="ECO:0000256" key="4">
    <source>
        <dbReference type="ARBA" id="ARBA00022912"/>
    </source>
</evidence>
<feature type="domain" description="Phosphotyrosine protein phosphatase I" evidence="6">
    <location>
        <begin position="2"/>
        <end position="147"/>
    </location>
</feature>
<dbReference type="EMBL" id="JADPKZ010000038">
    <property type="protein sequence ID" value="MBF8377725.1"/>
    <property type="molecule type" value="Genomic_DNA"/>
</dbReference>
<evidence type="ECO:0000256" key="2">
    <source>
        <dbReference type="ARBA" id="ARBA00013064"/>
    </source>
</evidence>
<dbReference type="Gene3D" id="3.40.50.2300">
    <property type="match status" value="1"/>
</dbReference>
<name>A0ABS0F342_9BACL</name>
<dbReference type="Pfam" id="PF01451">
    <property type="entry name" value="LMWPc"/>
    <property type="match status" value="1"/>
</dbReference>
<dbReference type="Proteomes" id="UP000642910">
    <property type="component" value="Unassembled WGS sequence"/>
</dbReference>
<evidence type="ECO:0000256" key="3">
    <source>
        <dbReference type="ARBA" id="ARBA00022801"/>
    </source>
</evidence>
<evidence type="ECO:0000313" key="7">
    <source>
        <dbReference type="EMBL" id="MBF8377725.1"/>
    </source>
</evidence>
<keyword evidence="8" id="KW-1185">Reference proteome</keyword>
<keyword evidence="4" id="KW-0904">Protein phosphatase</keyword>
<dbReference type="PRINTS" id="PR00719">
    <property type="entry name" value="LMWPTPASE"/>
</dbReference>
<dbReference type="EC" id="3.1.3.48" evidence="2"/>
<dbReference type="PANTHER" id="PTHR11717:SF7">
    <property type="entry name" value="LOW MOLECULAR WEIGHT PHOSPHOTYROSINE PROTEIN PHOSPHATASE"/>
    <property type="match status" value="1"/>
</dbReference>
<evidence type="ECO:0000313" key="8">
    <source>
        <dbReference type="Proteomes" id="UP000642910"/>
    </source>
</evidence>
<dbReference type="RefSeq" id="WP_067847769.1">
    <property type="nucleotide sequence ID" value="NZ_JADPKZ010000038.1"/>
</dbReference>
<dbReference type="SMART" id="SM00226">
    <property type="entry name" value="LMWPc"/>
    <property type="match status" value="1"/>
</dbReference>
<organism evidence="7 8">
    <name type="scientific">Alicyclobacillus mali</name>
    <name type="common">ex Roth et al. 2021</name>
    <dbReference type="NCBI Taxonomy" id="1123961"/>
    <lineage>
        <taxon>Bacteria</taxon>
        <taxon>Bacillati</taxon>
        <taxon>Bacillota</taxon>
        <taxon>Bacilli</taxon>
        <taxon>Bacillales</taxon>
        <taxon>Alicyclobacillaceae</taxon>
        <taxon>Alicyclobacillus</taxon>
    </lineage>
</organism>
<dbReference type="InterPro" id="IPR036196">
    <property type="entry name" value="Ptyr_pPase_sf"/>
</dbReference>
<reference evidence="7 8" key="1">
    <citation type="submission" date="2020-11" db="EMBL/GenBank/DDBJ databases">
        <title>Genomic insight of Alicyclobacillus mali FL 18 reveals a new arsenic-resistant strain, with potential in environmental biotechnology.</title>
        <authorList>
            <person name="Fiorentino G."/>
            <person name="Gallo G."/>
            <person name="Aulitto M."/>
        </authorList>
    </citation>
    <scope>NUCLEOTIDE SEQUENCE [LARGE SCALE GENOMIC DNA]</scope>
    <source>
        <strain evidence="7 8">FL 18</strain>
    </source>
</reference>
<proteinExistence type="inferred from homology"/>
<dbReference type="InterPro" id="IPR023485">
    <property type="entry name" value="Ptyr_pPase"/>
</dbReference>
<keyword evidence="3" id="KW-0378">Hydrolase</keyword>
<evidence type="ECO:0000256" key="1">
    <source>
        <dbReference type="ARBA" id="ARBA00011063"/>
    </source>
</evidence>
<accession>A0ABS0F342</accession>
<evidence type="ECO:0000259" key="6">
    <source>
        <dbReference type="SMART" id="SM00226"/>
    </source>
</evidence>
<protein>
    <recommendedName>
        <fullName evidence="2">protein-tyrosine-phosphatase</fullName>
        <ecNumber evidence="2">3.1.3.48</ecNumber>
    </recommendedName>
</protein>
<sequence>MIRVLFVCLGNICRSPMAEAVFRDMVRKAGLEGEIEVDSAGIGDWHAGDPPHHGTRRVLEQNGIDYAGIVSRQIRSEDLRRFDYIVAMDESNMHALERLGATRSERVFRLLDLVPDEPDEVPDPYYDGRFEEVYRLVCLGCEALLRRIQADLAKA</sequence>
<dbReference type="SUPFAM" id="SSF52788">
    <property type="entry name" value="Phosphotyrosine protein phosphatases I"/>
    <property type="match status" value="1"/>
</dbReference>
<comment type="caution">
    <text evidence="7">The sequence shown here is derived from an EMBL/GenBank/DDBJ whole genome shotgun (WGS) entry which is preliminary data.</text>
</comment>
<comment type="similarity">
    <text evidence="1">Belongs to the low molecular weight phosphotyrosine protein phosphatase family.</text>
</comment>
<evidence type="ECO:0000256" key="5">
    <source>
        <dbReference type="ARBA" id="ARBA00051722"/>
    </source>
</evidence>
<dbReference type="InterPro" id="IPR017867">
    <property type="entry name" value="Tyr_phospatase_low_mol_wt"/>
</dbReference>